<dbReference type="InterPro" id="IPR043504">
    <property type="entry name" value="Peptidase_S1_PA_chymotrypsin"/>
</dbReference>
<evidence type="ECO:0000313" key="2">
    <source>
        <dbReference type="EMBL" id="MDG0864906.1"/>
    </source>
</evidence>
<proteinExistence type="predicted"/>
<reference evidence="2" key="1">
    <citation type="submission" date="2019-02" db="EMBL/GenBank/DDBJ databases">
        <title>Draft genome of the type strain Pelomonas aquatica CCUG 52575T.</title>
        <authorList>
            <person name="Gomila M."/>
            <person name="Lalucat J."/>
        </authorList>
    </citation>
    <scope>NUCLEOTIDE SEQUENCE</scope>
    <source>
        <strain evidence="2">CCUG 52575</strain>
    </source>
</reference>
<organism evidence="2 3">
    <name type="scientific">Pelomonas aquatica</name>
    <dbReference type="NCBI Taxonomy" id="431058"/>
    <lineage>
        <taxon>Bacteria</taxon>
        <taxon>Pseudomonadati</taxon>
        <taxon>Pseudomonadota</taxon>
        <taxon>Betaproteobacteria</taxon>
        <taxon>Burkholderiales</taxon>
        <taxon>Sphaerotilaceae</taxon>
        <taxon>Roseateles</taxon>
    </lineage>
</organism>
<keyword evidence="2" id="KW-0378">Hydrolase</keyword>
<dbReference type="Proteomes" id="UP001152766">
    <property type="component" value="Unassembled WGS sequence"/>
</dbReference>
<evidence type="ECO:0000313" key="3">
    <source>
        <dbReference type="Proteomes" id="UP001152766"/>
    </source>
</evidence>
<feature type="chain" id="PRO_5040785653" evidence="1">
    <location>
        <begin position="20"/>
        <end position="255"/>
    </location>
</feature>
<dbReference type="PANTHER" id="PTHR43019:SF23">
    <property type="entry name" value="PROTEASE DO-LIKE 5, CHLOROPLASTIC"/>
    <property type="match status" value="1"/>
</dbReference>
<dbReference type="RefSeq" id="WP_268154312.1">
    <property type="nucleotide sequence ID" value="NZ_JAPPUW010000034.1"/>
</dbReference>
<dbReference type="GO" id="GO:0006508">
    <property type="term" value="P:proteolysis"/>
    <property type="evidence" value="ECO:0007669"/>
    <property type="project" value="UniProtKB-KW"/>
</dbReference>
<accession>A0A9X4LL26</accession>
<keyword evidence="2" id="KW-0645">Protease</keyword>
<comment type="caution">
    <text evidence="2">The sequence shown here is derived from an EMBL/GenBank/DDBJ whole genome shotgun (WGS) entry which is preliminary data.</text>
</comment>
<evidence type="ECO:0000256" key="1">
    <source>
        <dbReference type="SAM" id="SignalP"/>
    </source>
</evidence>
<dbReference type="EMBL" id="SGUG01000045">
    <property type="protein sequence ID" value="MDG0864906.1"/>
    <property type="molecule type" value="Genomic_DNA"/>
</dbReference>
<dbReference type="PANTHER" id="PTHR43019">
    <property type="entry name" value="SERINE ENDOPROTEASE DEGS"/>
    <property type="match status" value="1"/>
</dbReference>
<dbReference type="AlphaFoldDB" id="A0A9X4LL26"/>
<dbReference type="Pfam" id="PF13365">
    <property type="entry name" value="Trypsin_2"/>
    <property type="match status" value="1"/>
</dbReference>
<protein>
    <submittedName>
        <fullName evidence="2">Serine protease</fullName>
    </submittedName>
</protein>
<dbReference type="SUPFAM" id="SSF50494">
    <property type="entry name" value="Trypsin-like serine proteases"/>
    <property type="match status" value="1"/>
</dbReference>
<sequence>MKRRALTCLLGLAPLWTSAADLPALIERSKPSIVLVGTYSPTDSPRFGFHGTGFAVADGSLVITNAHVLPAPDVAEAEQRISIQVRATNGEWGLRLARIAALDRAHDLVALSFDGAPVPALRIADPTLAKEGRAVLFMGFPIGGALGFSTVSHRGIVSAITPISLPAANARSLDPRALRQLRAGSFDILQLDATAYPGNSGGPVLDQETGEVVGIINMVLTKAGKESALTQPSGISYAIPAASIVPLIESAKAAK</sequence>
<dbReference type="InterPro" id="IPR009003">
    <property type="entry name" value="Peptidase_S1_PA"/>
</dbReference>
<keyword evidence="1" id="KW-0732">Signal</keyword>
<dbReference type="Gene3D" id="2.40.10.10">
    <property type="entry name" value="Trypsin-like serine proteases"/>
    <property type="match status" value="2"/>
</dbReference>
<gene>
    <name evidence="2" type="ORF">EXJ73_20820</name>
</gene>
<dbReference type="GO" id="GO:0008233">
    <property type="term" value="F:peptidase activity"/>
    <property type="evidence" value="ECO:0007669"/>
    <property type="project" value="UniProtKB-KW"/>
</dbReference>
<name>A0A9X4LL26_9BURK</name>
<feature type="signal peptide" evidence="1">
    <location>
        <begin position="1"/>
        <end position="19"/>
    </location>
</feature>
<keyword evidence="3" id="KW-1185">Reference proteome</keyword>